<comment type="similarity">
    <text evidence="2 7">Belongs to the anelloviridae capsid protein family.</text>
</comment>
<organism evidence="9">
    <name type="scientific">Alphatorquevirus homin21</name>
    <dbReference type="NCBI Taxonomy" id="3048423"/>
    <lineage>
        <taxon>Viruses</taxon>
        <taxon>Monodnaviria</taxon>
        <taxon>Shotokuvirae</taxon>
        <taxon>Commensaviricota</taxon>
        <taxon>Cardeaviricetes</taxon>
        <taxon>Sanitavirales</taxon>
        <taxon>Anelloviridae</taxon>
        <taxon>Alphatorquevirus</taxon>
    </lineage>
</organism>
<evidence type="ECO:0000256" key="8">
    <source>
        <dbReference type="SAM" id="MobiDB-lite"/>
    </source>
</evidence>
<dbReference type="EMBL" id="PP856819">
    <property type="protein sequence ID" value="XBU06366.1"/>
    <property type="molecule type" value="Genomic_DNA"/>
</dbReference>
<accession>A0AAU7SSK1</accession>
<dbReference type="GO" id="GO:0039615">
    <property type="term" value="C:T=1 icosahedral viral capsid"/>
    <property type="evidence" value="ECO:0007669"/>
    <property type="project" value="UniProtKB-UniRule"/>
</dbReference>
<evidence type="ECO:0000256" key="5">
    <source>
        <dbReference type="ARBA" id="ARBA00022561"/>
    </source>
</evidence>
<feature type="region of interest" description="Disordered" evidence="8">
    <location>
        <begin position="648"/>
        <end position="686"/>
    </location>
</feature>
<evidence type="ECO:0000256" key="2">
    <source>
        <dbReference type="ARBA" id="ARBA00006131"/>
    </source>
</evidence>
<protein>
    <recommendedName>
        <fullName evidence="3 7">Capsid protein</fullName>
    </recommendedName>
</protein>
<comment type="function">
    <text evidence="7">Self-assembles to form an icosahedral capsid.</text>
</comment>
<name>A0AAU7SSK1_9VIRU</name>
<evidence type="ECO:0000256" key="3">
    <source>
        <dbReference type="ARBA" id="ARBA00018091"/>
    </source>
</evidence>
<evidence type="ECO:0000256" key="4">
    <source>
        <dbReference type="ARBA" id="ARBA00022431"/>
    </source>
</evidence>
<dbReference type="Pfam" id="PF02956">
    <property type="entry name" value="TT_ORF1"/>
    <property type="match status" value="1"/>
</dbReference>
<keyword evidence="4 7" id="KW-1140">T=1 icosahedral capsid protein</keyword>
<reference evidence="9" key="1">
    <citation type="submission" date="2024-05" db="EMBL/GenBank/DDBJ databases">
        <authorList>
            <person name="Laubscher F."/>
            <person name="Chudzinski V."/>
            <person name="Cordey S."/>
            <person name="Hosszu-Fellous K."/>
            <person name="Kaiser L."/>
        </authorList>
    </citation>
    <scope>NUCLEOTIDE SEQUENCE</scope>
    <source>
        <strain evidence="9">955D3-25</strain>
    </source>
</reference>
<sequence>MAWRWWWRRRRPWGWRRRRWRRLRTRRPRRPIRRRRRRTRVRRRRWGRRRGRRTYRRRFKKKKRRRKKLVLKQWNPSTVRRCTIKGIIPLVICGNTQAGRNYAIRSDDFISQIESYGGCISTTTWSLKVLWDEHTKMHNTWSYPNTQLDLARFLGSTWYFYRQPHTDYIVCYNTVPPFKINKYTSAFMHPGLMMQRKKRILVPSFDTRPRGRRRVRVHIKPPTLFEDKWYTQEDLCAVNLLSLEVSAATLKHPFCQPQTANICVTFQVLREKYYTNLNVSSTGTEDGNISTEDKKIFQDWLYKDPNLYQTVHTLGQLNPTQKPALYSTDNSKKIPGWNDYLKTVGATNSFQTGNNSIYGQPNYNPQYKNLTNIRKWFFEQSNTANTIHGSYQKPTNSAVDYHIGKYSPIFLSPHRTNLQFPTAYVDTTYNPLNDHGKGNEIWVQSVTKPTTEFVEKQCKCHLKDLPLWAMFTGYADFVESELGLQEEVYSIYIVVVISPYTNPPMYNKAKPTHGYIFYDSLFGDGKMPSGTGLVPFYYQTRWYPRLRFQLQVMHDIYLTGPFSYKDDLKCTELTAEYKFKFLWGGNMIPEQVLKNPCKSEGSAHTYPDRWRRDVQVVDPTTMGPQWAFHTWDWRRGLFGADAIKRVSQKPDDDEPYYPLPKKPRFFPPTDKGQEQESDSDLQETRSALSLEEAHQEVQEEGQQQQRDLRLRLHQQQRIGVQLRQLMEQIFKTQAGLHINPILLSHV</sequence>
<evidence type="ECO:0000256" key="1">
    <source>
        <dbReference type="ARBA" id="ARBA00004328"/>
    </source>
</evidence>
<dbReference type="InterPro" id="IPR004219">
    <property type="entry name" value="TTvirus_Unk"/>
</dbReference>
<keyword evidence="5 7" id="KW-0167">Capsid protein</keyword>
<evidence type="ECO:0000256" key="6">
    <source>
        <dbReference type="ARBA" id="ARBA00022844"/>
    </source>
</evidence>
<proteinExistence type="inferred from homology"/>
<evidence type="ECO:0000256" key="7">
    <source>
        <dbReference type="RuleBase" id="RU361230"/>
    </source>
</evidence>
<evidence type="ECO:0000313" key="9">
    <source>
        <dbReference type="EMBL" id="XBU06366.1"/>
    </source>
</evidence>
<comment type="subcellular location">
    <subcellularLocation>
        <location evidence="1 7">Virion</location>
    </subcellularLocation>
</comment>
<keyword evidence="6 7" id="KW-0946">Virion</keyword>